<dbReference type="InterPro" id="IPR000198">
    <property type="entry name" value="RhoGAP_dom"/>
</dbReference>
<dbReference type="InterPro" id="IPR008936">
    <property type="entry name" value="Rho_GTPase_activation_prot"/>
</dbReference>
<comment type="caution">
    <text evidence="3">The sequence shown here is derived from an EMBL/GenBank/DDBJ whole genome shotgun (WGS) entry which is preliminary data.</text>
</comment>
<dbReference type="Proteomes" id="UP000241769">
    <property type="component" value="Unassembled WGS sequence"/>
</dbReference>
<feature type="domain" description="Rho-GAP" evidence="2">
    <location>
        <begin position="79"/>
        <end position="305"/>
    </location>
</feature>
<dbReference type="AlphaFoldDB" id="A0A2P6NGV9"/>
<reference evidence="3 4" key="1">
    <citation type="journal article" date="2018" name="Genome Biol. Evol.">
        <title>Multiple Roots of Fruiting Body Formation in Amoebozoa.</title>
        <authorList>
            <person name="Hillmann F."/>
            <person name="Forbes G."/>
            <person name="Novohradska S."/>
            <person name="Ferling I."/>
            <person name="Riege K."/>
            <person name="Groth M."/>
            <person name="Westermann M."/>
            <person name="Marz M."/>
            <person name="Spaller T."/>
            <person name="Winckler T."/>
            <person name="Schaap P."/>
            <person name="Glockner G."/>
        </authorList>
    </citation>
    <scope>NUCLEOTIDE SEQUENCE [LARGE SCALE GENOMIC DNA]</scope>
    <source>
        <strain evidence="3 4">Jena</strain>
    </source>
</reference>
<organism evidence="3 4">
    <name type="scientific">Planoprotostelium fungivorum</name>
    <dbReference type="NCBI Taxonomy" id="1890364"/>
    <lineage>
        <taxon>Eukaryota</taxon>
        <taxon>Amoebozoa</taxon>
        <taxon>Evosea</taxon>
        <taxon>Variosea</taxon>
        <taxon>Cavosteliida</taxon>
        <taxon>Cavosteliaceae</taxon>
        <taxon>Planoprotostelium</taxon>
    </lineage>
</organism>
<proteinExistence type="predicted"/>
<dbReference type="SUPFAM" id="SSF48350">
    <property type="entry name" value="GTPase activation domain, GAP"/>
    <property type="match status" value="1"/>
</dbReference>
<dbReference type="PROSITE" id="PS50238">
    <property type="entry name" value="RHOGAP"/>
    <property type="match status" value="1"/>
</dbReference>
<evidence type="ECO:0000259" key="2">
    <source>
        <dbReference type="PROSITE" id="PS50238"/>
    </source>
</evidence>
<evidence type="ECO:0000313" key="4">
    <source>
        <dbReference type="Proteomes" id="UP000241769"/>
    </source>
</evidence>
<sequence length="320" mass="35375">MRTVRRKEHITSPNTNTMNYLSNLKNSYSSGNLPASLTPSPVGSTSSLKSRVPSIMNNLSSSSLSTMGSSYAGASNITTQAGTHISRGQSASEPVILLGKLIRWLETKALVQDSAADDLFDASVTAKFTKETEALHQLIQKDGDVGTLSGFNPVVVGEVFRRCLLELEPLTTEEMYDAFMLTHSDVPPPLITLTPPAILNYQDKVKYLRSVLMVLPKYSQILLRQTINLLQSLVDYRNTKMTSHDDKEVSSVITKNVSPIQEVEVSEIFGGLLFRPRVPVYYMTNDDVITREVMEIMIREHDSLMKAIDVEAPHLIVGAV</sequence>
<keyword evidence="4" id="KW-1185">Reference proteome</keyword>
<name>A0A2P6NGV9_9EUKA</name>
<dbReference type="Gene3D" id="1.10.555.10">
    <property type="entry name" value="Rho GTPase activation protein"/>
    <property type="match status" value="1"/>
</dbReference>
<protein>
    <recommendedName>
        <fullName evidence="2">Rho-GAP domain-containing protein</fullName>
    </recommendedName>
</protein>
<gene>
    <name evidence="3" type="ORF">PROFUN_09600</name>
</gene>
<dbReference type="Pfam" id="PF00620">
    <property type="entry name" value="RhoGAP"/>
    <property type="match status" value="1"/>
</dbReference>
<dbReference type="InParanoid" id="A0A2P6NGV9"/>
<dbReference type="EMBL" id="MDYQ01000088">
    <property type="protein sequence ID" value="PRP83172.1"/>
    <property type="molecule type" value="Genomic_DNA"/>
</dbReference>
<evidence type="ECO:0000313" key="3">
    <source>
        <dbReference type="EMBL" id="PRP83172.1"/>
    </source>
</evidence>
<evidence type="ECO:0000256" key="1">
    <source>
        <dbReference type="SAM" id="MobiDB-lite"/>
    </source>
</evidence>
<accession>A0A2P6NGV9</accession>
<feature type="region of interest" description="Disordered" evidence="1">
    <location>
        <begin position="1"/>
        <end position="23"/>
    </location>
</feature>
<dbReference type="SMART" id="SM00324">
    <property type="entry name" value="RhoGAP"/>
    <property type="match status" value="1"/>
</dbReference>
<dbReference type="GO" id="GO:0007165">
    <property type="term" value="P:signal transduction"/>
    <property type="evidence" value="ECO:0007669"/>
    <property type="project" value="InterPro"/>
</dbReference>